<dbReference type="SUPFAM" id="SSF56784">
    <property type="entry name" value="HAD-like"/>
    <property type="match status" value="1"/>
</dbReference>
<evidence type="ECO:0008006" key="3">
    <source>
        <dbReference type="Google" id="ProtNLM"/>
    </source>
</evidence>
<dbReference type="RefSeq" id="WP_090676665.1">
    <property type="nucleotide sequence ID" value="NZ_FNIT01000013.1"/>
</dbReference>
<name>A0A1H0MBV7_9HYPH</name>
<proteinExistence type="predicted"/>
<organism evidence="1 2">
    <name type="scientific">Aureimonas jatrophae</name>
    <dbReference type="NCBI Taxonomy" id="1166073"/>
    <lineage>
        <taxon>Bacteria</taxon>
        <taxon>Pseudomonadati</taxon>
        <taxon>Pseudomonadota</taxon>
        <taxon>Alphaproteobacteria</taxon>
        <taxon>Hyphomicrobiales</taxon>
        <taxon>Aurantimonadaceae</taxon>
        <taxon>Aureimonas</taxon>
    </lineage>
</organism>
<accession>A0A1H0MBV7</accession>
<gene>
    <name evidence="1" type="ORF">SAMN05192530_11328</name>
</gene>
<reference evidence="1 2" key="1">
    <citation type="submission" date="2016-10" db="EMBL/GenBank/DDBJ databases">
        <authorList>
            <person name="de Groot N.N."/>
        </authorList>
    </citation>
    <scope>NUCLEOTIDE SEQUENCE [LARGE SCALE GENOMIC DNA]</scope>
    <source>
        <strain evidence="2">L7-484,KACC 16230,DSM 25025</strain>
    </source>
</reference>
<dbReference type="InterPro" id="IPR036412">
    <property type="entry name" value="HAD-like_sf"/>
</dbReference>
<dbReference type="InterPro" id="IPR023214">
    <property type="entry name" value="HAD_sf"/>
</dbReference>
<dbReference type="STRING" id="1166073.SAMN05192530_11328"/>
<protein>
    <recommendedName>
        <fullName evidence="3">FMN phosphatase YigB, HAD superfamily</fullName>
    </recommendedName>
</protein>
<dbReference type="AlphaFoldDB" id="A0A1H0MBV7"/>
<dbReference type="Gene3D" id="3.40.50.1000">
    <property type="entry name" value="HAD superfamily/HAD-like"/>
    <property type="match status" value="1"/>
</dbReference>
<keyword evidence="2" id="KW-1185">Reference proteome</keyword>
<dbReference type="OrthoDB" id="7192139at2"/>
<dbReference type="EMBL" id="FNIT01000013">
    <property type="protein sequence ID" value="SDO77867.1"/>
    <property type="molecule type" value="Genomic_DNA"/>
</dbReference>
<dbReference type="Proteomes" id="UP000198793">
    <property type="component" value="Unassembled WGS sequence"/>
</dbReference>
<sequence>MNASSDTTAGPAIAELPQARDALVVLDVDEVVLHFIAPFQELLASFGARLHFDSFKMTGNVRSQSTGAALTGHELDRSTEQLFREQERRQTLVAGARDAIHRLSTICDVVFLTAMPPQHYEPRRRLLDREGLADRPMIATLRSKGALIAEMRQRWSGPIAFVDDLPSNLDGVRRSVPDVHLLHLMADQNFRPHLPPLPTNTSEASDWVEAERILRDIITLRETRTADV</sequence>
<evidence type="ECO:0000313" key="1">
    <source>
        <dbReference type="EMBL" id="SDO77867.1"/>
    </source>
</evidence>
<evidence type="ECO:0000313" key="2">
    <source>
        <dbReference type="Proteomes" id="UP000198793"/>
    </source>
</evidence>